<keyword evidence="3" id="KW-1185">Reference proteome</keyword>
<dbReference type="PROSITE" id="PS51257">
    <property type="entry name" value="PROKAR_LIPOPROTEIN"/>
    <property type="match status" value="1"/>
</dbReference>
<feature type="signal peptide" evidence="1">
    <location>
        <begin position="1"/>
        <end position="24"/>
    </location>
</feature>
<protein>
    <submittedName>
        <fullName evidence="2">Hemolysin</fullName>
    </submittedName>
</protein>
<sequence>MRRGMRWGALLALLLSACGGTAVSQEPPARARLANPADVKCAADGWRTEPILTHGVPTGTICVEPDSGRRCEAWAYFRGECPAAAERSPPATPEPVRGH</sequence>
<gene>
    <name evidence="2" type="ORF">SAMN02949497_4263</name>
</gene>
<feature type="chain" id="PRO_5011966619" evidence="1">
    <location>
        <begin position="25"/>
        <end position="99"/>
    </location>
</feature>
<dbReference type="RefSeq" id="WP_125469055.1">
    <property type="nucleotide sequence ID" value="NZ_FXAM01000001.1"/>
</dbReference>
<dbReference type="EMBL" id="FXAM01000001">
    <property type="protein sequence ID" value="SMF96849.1"/>
    <property type="molecule type" value="Genomic_DNA"/>
</dbReference>
<keyword evidence="1" id="KW-0732">Signal</keyword>
<evidence type="ECO:0000313" key="3">
    <source>
        <dbReference type="Proteomes" id="UP000192923"/>
    </source>
</evidence>
<dbReference type="STRING" id="1760988.SAMN02949497_4263"/>
<dbReference type="OrthoDB" id="148878at2"/>
<dbReference type="Pfam" id="PF03891">
    <property type="entry name" value="DUF333"/>
    <property type="match status" value="1"/>
</dbReference>
<proteinExistence type="predicted"/>
<organism evidence="2 3">
    <name type="scientific">Methylomagnum ishizawai</name>
    <dbReference type="NCBI Taxonomy" id="1760988"/>
    <lineage>
        <taxon>Bacteria</taxon>
        <taxon>Pseudomonadati</taxon>
        <taxon>Pseudomonadota</taxon>
        <taxon>Gammaproteobacteria</taxon>
        <taxon>Methylococcales</taxon>
        <taxon>Methylococcaceae</taxon>
        <taxon>Methylomagnum</taxon>
    </lineage>
</organism>
<dbReference type="Proteomes" id="UP000192923">
    <property type="component" value="Unassembled WGS sequence"/>
</dbReference>
<dbReference type="InterPro" id="IPR005590">
    <property type="entry name" value="DUF333"/>
</dbReference>
<evidence type="ECO:0000256" key="1">
    <source>
        <dbReference type="SAM" id="SignalP"/>
    </source>
</evidence>
<reference evidence="2 3" key="1">
    <citation type="submission" date="2016-12" db="EMBL/GenBank/DDBJ databases">
        <authorList>
            <person name="Song W.-J."/>
            <person name="Kurnit D.M."/>
        </authorList>
    </citation>
    <scope>NUCLEOTIDE SEQUENCE [LARGE SCALE GENOMIC DNA]</scope>
    <source>
        <strain evidence="2 3">175</strain>
    </source>
</reference>
<name>A0A1Y6D1N1_9GAMM</name>
<evidence type="ECO:0000313" key="2">
    <source>
        <dbReference type="EMBL" id="SMF96849.1"/>
    </source>
</evidence>
<dbReference type="AlphaFoldDB" id="A0A1Y6D1N1"/>
<accession>A0A1Y6D1N1</accession>